<gene>
    <name evidence="3" type="ORF">DCAR_011472</name>
    <name evidence="4" type="ORF">DCAR_0312973</name>
</gene>
<evidence type="ECO:0000313" key="3">
    <source>
        <dbReference type="EMBL" id="KZN02717.1"/>
    </source>
</evidence>
<feature type="region of interest" description="Disordered" evidence="1">
    <location>
        <begin position="82"/>
        <end position="104"/>
    </location>
</feature>
<reference evidence="4" key="2">
    <citation type="submission" date="2022-03" db="EMBL/GenBank/DDBJ databases">
        <title>Draft title - Genomic analysis of global carrot germplasm unveils the trajectory of domestication and the origin of high carotenoid orange carrot.</title>
        <authorList>
            <person name="Iorizzo M."/>
            <person name="Ellison S."/>
            <person name="Senalik D."/>
            <person name="Macko-Podgorni A."/>
            <person name="Grzebelus D."/>
            <person name="Bostan H."/>
            <person name="Rolling W."/>
            <person name="Curaba J."/>
            <person name="Simon P."/>
        </authorList>
    </citation>
    <scope>NUCLEOTIDE SEQUENCE</scope>
    <source>
        <tissue evidence="4">Leaf</tissue>
    </source>
</reference>
<keyword evidence="2" id="KW-1133">Transmembrane helix</keyword>
<dbReference type="EMBL" id="CP093345">
    <property type="protein sequence ID" value="WOG93687.1"/>
    <property type="molecule type" value="Genomic_DNA"/>
</dbReference>
<dbReference type="Proteomes" id="UP000077755">
    <property type="component" value="Chromosome 3"/>
</dbReference>
<proteinExistence type="predicted"/>
<accession>A0A161Y0Q6</accession>
<reference evidence="3" key="1">
    <citation type="journal article" date="2016" name="Nat. Genet.">
        <title>A high-quality carrot genome assembly provides new insights into carotenoid accumulation and asterid genome evolution.</title>
        <authorList>
            <person name="Iorizzo M."/>
            <person name="Ellison S."/>
            <person name="Senalik D."/>
            <person name="Zeng P."/>
            <person name="Satapoomin P."/>
            <person name="Huang J."/>
            <person name="Bowman M."/>
            <person name="Iovene M."/>
            <person name="Sanseverino W."/>
            <person name="Cavagnaro P."/>
            <person name="Yildiz M."/>
            <person name="Macko-Podgorni A."/>
            <person name="Moranska E."/>
            <person name="Grzebelus E."/>
            <person name="Grzebelus D."/>
            <person name="Ashrafi H."/>
            <person name="Zheng Z."/>
            <person name="Cheng S."/>
            <person name="Spooner D."/>
            <person name="Van Deynze A."/>
            <person name="Simon P."/>
        </authorList>
    </citation>
    <scope>NUCLEOTIDE SEQUENCE [LARGE SCALE GENOMIC DNA]</scope>
    <source>
        <tissue evidence="3">Leaf</tissue>
    </source>
</reference>
<protein>
    <submittedName>
        <fullName evidence="3">Uncharacterized protein</fullName>
    </submittedName>
</protein>
<name>A0A161Y0Q6_DAUCS</name>
<dbReference type="AlphaFoldDB" id="A0A161Y0Q6"/>
<dbReference type="EMBL" id="LNRQ01000003">
    <property type="protein sequence ID" value="KZN02717.1"/>
    <property type="molecule type" value="Genomic_DNA"/>
</dbReference>
<keyword evidence="5" id="KW-1185">Reference proteome</keyword>
<evidence type="ECO:0000313" key="4">
    <source>
        <dbReference type="EMBL" id="WOG93687.1"/>
    </source>
</evidence>
<organism evidence="3">
    <name type="scientific">Daucus carota subsp. sativus</name>
    <name type="common">Carrot</name>
    <dbReference type="NCBI Taxonomy" id="79200"/>
    <lineage>
        <taxon>Eukaryota</taxon>
        <taxon>Viridiplantae</taxon>
        <taxon>Streptophyta</taxon>
        <taxon>Embryophyta</taxon>
        <taxon>Tracheophyta</taxon>
        <taxon>Spermatophyta</taxon>
        <taxon>Magnoliopsida</taxon>
        <taxon>eudicotyledons</taxon>
        <taxon>Gunneridae</taxon>
        <taxon>Pentapetalae</taxon>
        <taxon>asterids</taxon>
        <taxon>campanulids</taxon>
        <taxon>Apiales</taxon>
        <taxon>Apiaceae</taxon>
        <taxon>Apioideae</taxon>
        <taxon>Scandiceae</taxon>
        <taxon>Daucinae</taxon>
        <taxon>Daucus</taxon>
        <taxon>Daucus sect. Daucus</taxon>
    </lineage>
</organism>
<evidence type="ECO:0000256" key="1">
    <source>
        <dbReference type="SAM" id="MobiDB-lite"/>
    </source>
</evidence>
<dbReference type="Gramene" id="KZN02717">
    <property type="protein sequence ID" value="KZN02717"/>
    <property type="gene ID" value="DCAR_011472"/>
</dbReference>
<feature type="transmembrane region" description="Helical" evidence="2">
    <location>
        <begin position="20"/>
        <end position="40"/>
    </location>
</feature>
<keyword evidence="2" id="KW-0812">Transmembrane</keyword>
<evidence type="ECO:0000256" key="2">
    <source>
        <dbReference type="SAM" id="Phobius"/>
    </source>
</evidence>
<evidence type="ECO:0000313" key="5">
    <source>
        <dbReference type="Proteomes" id="UP000077755"/>
    </source>
</evidence>
<dbReference type="STRING" id="79200.A0A161Y0Q6"/>
<keyword evidence="2" id="KW-0472">Membrane</keyword>
<sequence length="174" mass="19043">MSVSAFSFLNILSTQAINSVVTIYLILMGCFMVGGLLILVDSSLQSGIGLGAACGHCSGSKHGRTPLSDVSDQSFSACRQQVNQKNQSKDSVAADEPEEMGDPLTAEKQEEKEQLLEEVIHESLCYCVAVSMFVSYLKLLCVYYCNHSYGENSLVLYSCPSFFLLLRSLTRNQT</sequence>